<dbReference type="Gene3D" id="3.30.70.330">
    <property type="match status" value="1"/>
</dbReference>
<evidence type="ECO:0000256" key="1">
    <source>
        <dbReference type="ARBA" id="ARBA00004123"/>
    </source>
</evidence>
<keyword evidence="2" id="KW-0507">mRNA processing</keyword>
<evidence type="ECO:0000256" key="5">
    <source>
        <dbReference type="ARBA" id="ARBA00023242"/>
    </source>
</evidence>
<dbReference type="GO" id="GO:0006397">
    <property type="term" value="P:mRNA processing"/>
    <property type="evidence" value="ECO:0007669"/>
    <property type="project" value="UniProtKB-KW"/>
</dbReference>
<keyword evidence="4" id="KW-0508">mRNA splicing</keyword>
<dbReference type="AlphaFoldDB" id="A0AAD8ZG24"/>
<dbReference type="Pfam" id="PF00076">
    <property type="entry name" value="RRM_1"/>
    <property type="match status" value="1"/>
</dbReference>
<dbReference type="GO" id="GO:0000381">
    <property type="term" value="P:regulation of alternative mRNA splicing, via spliceosome"/>
    <property type="evidence" value="ECO:0007669"/>
    <property type="project" value="InterPro"/>
</dbReference>
<evidence type="ECO:0000256" key="8">
    <source>
        <dbReference type="ARBA" id="ARBA00042740"/>
    </source>
</evidence>
<feature type="compositionally biased region" description="Polar residues" evidence="11">
    <location>
        <begin position="204"/>
        <end position="215"/>
    </location>
</feature>
<accession>A0AAD8ZG24</accession>
<dbReference type="GO" id="GO:0007399">
    <property type="term" value="P:nervous system development"/>
    <property type="evidence" value="ECO:0007669"/>
    <property type="project" value="InterPro"/>
</dbReference>
<organism evidence="13 14">
    <name type="scientific">Electrophorus voltai</name>
    <dbReference type="NCBI Taxonomy" id="2609070"/>
    <lineage>
        <taxon>Eukaryota</taxon>
        <taxon>Metazoa</taxon>
        <taxon>Chordata</taxon>
        <taxon>Craniata</taxon>
        <taxon>Vertebrata</taxon>
        <taxon>Euteleostomi</taxon>
        <taxon>Actinopterygii</taxon>
        <taxon>Neopterygii</taxon>
        <taxon>Teleostei</taxon>
        <taxon>Ostariophysi</taxon>
        <taxon>Gymnotiformes</taxon>
        <taxon>Gymnotoidei</taxon>
        <taxon>Gymnotidae</taxon>
        <taxon>Electrophorus</taxon>
    </lineage>
</organism>
<dbReference type="Proteomes" id="UP001239994">
    <property type="component" value="Unassembled WGS sequence"/>
</dbReference>
<feature type="domain" description="RRM" evidence="12">
    <location>
        <begin position="311"/>
        <end position="387"/>
    </location>
</feature>
<dbReference type="PROSITE" id="PS50102">
    <property type="entry name" value="RRM"/>
    <property type="match status" value="1"/>
</dbReference>
<reference evidence="13" key="1">
    <citation type="submission" date="2023-03" db="EMBL/GenBank/DDBJ databases">
        <title>Electrophorus voltai genome.</title>
        <authorList>
            <person name="Bian C."/>
        </authorList>
    </citation>
    <scope>NUCLEOTIDE SEQUENCE</scope>
    <source>
        <strain evidence="13">CB-2022</strain>
        <tissue evidence="13">Muscle</tissue>
    </source>
</reference>
<comment type="caution">
    <text evidence="13">The sequence shown here is derived from an EMBL/GenBank/DDBJ whole genome shotgun (WGS) entry which is preliminary data.</text>
</comment>
<protein>
    <recommendedName>
        <fullName evidence="6">RNA binding protein fox-1 homolog 2</fullName>
    </recommendedName>
    <alternativeName>
        <fullName evidence="8">Fox-1 homolog B</fullName>
    </alternativeName>
    <alternativeName>
        <fullName evidence="7">RNA-binding motif protein 9</fullName>
    </alternativeName>
    <alternativeName>
        <fullName evidence="9">RNA-binding protein 9</fullName>
    </alternativeName>
</protein>
<dbReference type="InterPro" id="IPR034237">
    <property type="entry name" value="FOX1_RRM"/>
</dbReference>
<evidence type="ECO:0000256" key="4">
    <source>
        <dbReference type="ARBA" id="ARBA00023187"/>
    </source>
</evidence>
<dbReference type="PANTHER" id="PTHR15597:SF31">
    <property type="entry name" value="RNA BINDING PROTEIN FOX-1 HOMOLOG 2"/>
    <property type="match status" value="1"/>
</dbReference>
<dbReference type="InterPro" id="IPR035979">
    <property type="entry name" value="RBD_domain_sf"/>
</dbReference>
<dbReference type="EMBL" id="JAROKS010000012">
    <property type="protein sequence ID" value="KAK1798838.1"/>
    <property type="molecule type" value="Genomic_DNA"/>
</dbReference>
<feature type="region of interest" description="Disordered" evidence="11">
    <location>
        <begin position="26"/>
        <end position="63"/>
    </location>
</feature>
<feature type="compositionally biased region" description="Pro residues" evidence="11">
    <location>
        <begin position="220"/>
        <end position="237"/>
    </location>
</feature>
<feature type="compositionally biased region" description="Polar residues" evidence="11">
    <location>
        <begin position="271"/>
        <end position="282"/>
    </location>
</feature>
<keyword evidence="3 10" id="KW-0694">RNA-binding</keyword>
<dbReference type="GO" id="GO:0008380">
    <property type="term" value="P:RNA splicing"/>
    <property type="evidence" value="ECO:0007669"/>
    <property type="project" value="UniProtKB-KW"/>
</dbReference>
<evidence type="ECO:0000313" key="13">
    <source>
        <dbReference type="EMBL" id="KAK1798838.1"/>
    </source>
</evidence>
<dbReference type="SMART" id="SM00360">
    <property type="entry name" value="RRM"/>
    <property type="match status" value="1"/>
</dbReference>
<name>A0AAD8ZG24_9TELE</name>
<dbReference type="PANTHER" id="PTHR15597">
    <property type="entry name" value="ATAXIN 2-BINDING PROTEIN 1-RELATED"/>
    <property type="match status" value="1"/>
</dbReference>
<dbReference type="FunFam" id="3.30.70.330:FF:000004">
    <property type="entry name" value="RNA binding fox-1 homolog 1"/>
    <property type="match status" value="1"/>
</dbReference>
<comment type="subcellular location">
    <subcellularLocation>
        <location evidence="1">Nucleus</location>
    </subcellularLocation>
</comment>
<gene>
    <name evidence="13" type="ORF">P4O66_007119</name>
</gene>
<keyword evidence="14" id="KW-1185">Reference proteome</keyword>
<evidence type="ECO:0000313" key="14">
    <source>
        <dbReference type="Proteomes" id="UP001239994"/>
    </source>
</evidence>
<dbReference type="CDD" id="cd12407">
    <property type="entry name" value="RRM_FOX1_like"/>
    <property type="match status" value="1"/>
</dbReference>
<dbReference type="InterPro" id="IPR000504">
    <property type="entry name" value="RRM_dom"/>
</dbReference>
<dbReference type="InterPro" id="IPR012677">
    <property type="entry name" value="Nucleotide-bd_a/b_plait_sf"/>
</dbReference>
<dbReference type="SUPFAM" id="SSF54928">
    <property type="entry name" value="RNA-binding domain, RBD"/>
    <property type="match status" value="1"/>
</dbReference>
<dbReference type="GO" id="GO:0003729">
    <property type="term" value="F:mRNA binding"/>
    <property type="evidence" value="ECO:0007669"/>
    <property type="project" value="TreeGrafter"/>
</dbReference>
<evidence type="ECO:0000256" key="3">
    <source>
        <dbReference type="ARBA" id="ARBA00022884"/>
    </source>
</evidence>
<evidence type="ECO:0000256" key="11">
    <source>
        <dbReference type="SAM" id="MobiDB-lite"/>
    </source>
</evidence>
<evidence type="ECO:0000256" key="9">
    <source>
        <dbReference type="ARBA" id="ARBA00042922"/>
    </source>
</evidence>
<dbReference type="InterPro" id="IPR047131">
    <property type="entry name" value="RBFOX1-like"/>
</dbReference>
<keyword evidence="5" id="KW-0539">Nucleus</keyword>
<evidence type="ECO:0000256" key="7">
    <source>
        <dbReference type="ARBA" id="ARBA00041605"/>
    </source>
</evidence>
<feature type="region of interest" description="Disordered" evidence="11">
    <location>
        <begin position="164"/>
        <end position="311"/>
    </location>
</feature>
<dbReference type="GO" id="GO:0005737">
    <property type="term" value="C:cytoplasm"/>
    <property type="evidence" value="ECO:0007669"/>
    <property type="project" value="TreeGrafter"/>
</dbReference>
<evidence type="ECO:0000259" key="12">
    <source>
        <dbReference type="PROSITE" id="PS50102"/>
    </source>
</evidence>
<evidence type="ECO:0000256" key="2">
    <source>
        <dbReference type="ARBA" id="ARBA00022664"/>
    </source>
</evidence>
<proteinExistence type="predicted"/>
<dbReference type="Pfam" id="PF12414">
    <property type="entry name" value="Fox-1_C"/>
    <property type="match status" value="2"/>
</dbReference>
<dbReference type="GO" id="GO:0005634">
    <property type="term" value="C:nucleus"/>
    <property type="evidence" value="ECO:0007669"/>
    <property type="project" value="UniProtKB-SubCell"/>
</dbReference>
<sequence length="593" mass="61805">MLMSTDVASIMLPVTRGIMDRDRDLDTMPGVHSNPAAGPSAVRGMKRGDPEPDAQNAASLAESVGADCKRPRIDGNGGEIGQACGAPLSESWSEVSAVPHGSAVPPLRVEPCAQRAGLRSVLFCADTTPTDHLLPFISHGATRSWRVLFPENVVSNNDPLNMGFHGYPSASQQPMEEEEQKSSCGQQTGPAALSLPPQAGWLQAESTGSQDTMGTQEGLVPPPFSAFPPPPPPPPQNGLPLDFGGSSIYPAGGQGQVEPAAGIANPPSAPATLSTQQLSDGSPQAEGQCVSGGGSGATGTEDSSDSKVTPKRLHVSNIPFRFRDPDLRQMFGQFGKILDVEIIFNERGSKGFGFVTFESSADAEKARERLHGTIVEGRKIEVNNATARVMTNKKLVSPYANGEGLNALPYVAGWKLSPMVGAMYGPELYAVPGFPYPTAAAAAAATTAATFRGAHLRGRGRPVYGAVRAAVPQPAIPAYPGVVYQDGFYGPADLYVDDSSFCSPRRIVFQDSVVSSRLTQGGYAAYRYAQPAAVASPTAAAAAAAAAAYSDSYGRVYAADPYATALAAPAAAAYGVGAMATLYRGGYSRFSPY</sequence>
<evidence type="ECO:0000256" key="6">
    <source>
        <dbReference type="ARBA" id="ARBA00040383"/>
    </source>
</evidence>
<dbReference type="InterPro" id="IPR025670">
    <property type="entry name" value="Fox-1_C_dom"/>
</dbReference>
<evidence type="ECO:0000256" key="10">
    <source>
        <dbReference type="PROSITE-ProRule" id="PRU00176"/>
    </source>
</evidence>